<proteinExistence type="predicted"/>
<dbReference type="Gene3D" id="2.40.170.20">
    <property type="entry name" value="TonB-dependent receptor, beta-barrel domain"/>
    <property type="match status" value="1"/>
</dbReference>
<dbReference type="SUPFAM" id="SSF56935">
    <property type="entry name" value="Porins"/>
    <property type="match status" value="1"/>
</dbReference>
<dbReference type="SUPFAM" id="SSF49452">
    <property type="entry name" value="Starch-binding domain-like"/>
    <property type="match status" value="1"/>
</dbReference>
<evidence type="ECO:0000313" key="6">
    <source>
        <dbReference type="Proteomes" id="UP000474630"/>
    </source>
</evidence>
<keyword evidence="5" id="KW-0675">Receptor</keyword>
<dbReference type="AlphaFoldDB" id="A0A6C0RGX2"/>
<keyword evidence="6" id="KW-1185">Reference proteome</keyword>
<dbReference type="Pfam" id="PF13715">
    <property type="entry name" value="CarbopepD_reg_2"/>
    <property type="match status" value="1"/>
</dbReference>
<sequence length="803" mass="91390">MEFTRIFDLKEKTITKNKANLDGCINLKKLLLLFILSMITFSVFAQPTFTIEGALQSKNNGEVVPFATLALHRLPDSSLVSGTISNAQGNFQISANEKGKYFLEISHIGFNAKTVNVNLNEKTKICTDEILLNEKTVKMESLTIVGERLKAKSDGNTTTYFMNKKLKDASFSGGDVLKHIPGIQTDFMQNISLEGSSKLILRVNGIERDIDYLRRLEASKIDKIEVISAPGSKYDAAVTGVINIVLEEKETGLSGHAYIEVPTSAETMYLFPSYSLNYGREKFNFYTSYNGEISYFDIENTEKRKIQSEVENTTIAVLENVRQKNWSHKFHFGSDFIPDKSNQFNFYGFLNPYSWEQDGQIHLDRQHENESNKSWSVTKNDDDKNFQSFASLYYKHIFVNKQEITTDISYYNLQANNSINFLSDSSSSTSPGNLKYTSQPNETRGILKLDYTHPFAENWQLNSGIKTSCSVLKDNANHNFRFKENIWAAYGELLFSKSVFEVQLGLRAEKSVSSLKDGFQNDEFDVLPHFLFNWKINSANQLKVIYRKSLNRPGLYELNPTESRSDPLKLNVGNPALTPEVSHYWATDFSSAFRGNFVSARVFLQQFNNSIQPFSYINDEAIFISQYQNMGDIFQYGLQVKGSLKLHKRITVNPYLQVFNIRSKTNGLAPEVDSENIALQSGLSTLISFTNGWSASFQLQYDMGLQYFQNKTYNDALYFVSVEKNINDKIKIGITSAVPFKNSVTYQATDISGSNFESNWQGNIRTNGFPLWLKLSYRFDSGKKVNKIQRVKEEIKVVPKKGF</sequence>
<evidence type="ECO:0000259" key="4">
    <source>
        <dbReference type="Pfam" id="PF14905"/>
    </source>
</evidence>
<dbReference type="EMBL" id="CP048409">
    <property type="protein sequence ID" value="QIA09349.1"/>
    <property type="molecule type" value="Genomic_DNA"/>
</dbReference>
<evidence type="ECO:0000256" key="1">
    <source>
        <dbReference type="ARBA" id="ARBA00004442"/>
    </source>
</evidence>
<protein>
    <submittedName>
        <fullName evidence="5">TonB-dependent receptor</fullName>
    </submittedName>
</protein>
<reference evidence="5 6" key="1">
    <citation type="submission" date="2020-02" db="EMBL/GenBank/DDBJ databases">
        <title>Genome sequencing for Draconibacterium sp. strain M1.</title>
        <authorList>
            <person name="Park S.-J."/>
        </authorList>
    </citation>
    <scope>NUCLEOTIDE SEQUENCE [LARGE SCALE GENOMIC DNA]</scope>
    <source>
        <strain evidence="5 6">M1</strain>
    </source>
</reference>
<gene>
    <name evidence="5" type="ORF">G0Q07_17270</name>
</gene>
<dbReference type="RefSeq" id="WP_163348321.1">
    <property type="nucleotide sequence ID" value="NZ_CP048409.1"/>
</dbReference>
<keyword evidence="2" id="KW-0472">Membrane</keyword>
<dbReference type="Pfam" id="PF14905">
    <property type="entry name" value="OMP_b-brl_3"/>
    <property type="match status" value="1"/>
</dbReference>
<accession>A0A6C0RGX2</accession>
<dbReference type="InterPro" id="IPR013784">
    <property type="entry name" value="Carb-bd-like_fold"/>
</dbReference>
<dbReference type="InterPro" id="IPR036942">
    <property type="entry name" value="Beta-barrel_TonB_sf"/>
</dbReference>
<organism evidence="5 6">
    <name type="scientific">Draconibacterium halophilum</name>
    <dbReference type="NCBI Taxonomy" id="2706887"/>
    <lineage>
        <taxon>Bacteria</taxon>
        <taxon>Pseudomonadati</taxon>
        <taxon>Bacteroidota</taxon>
        <taxon>Bacteroidia</taxon>
        <taxon>Marinilabiliales</taxon>
        <taxon>Prolixibacteraceae</taxon>
        <taxon>Draconibacterium</taxon>
    </lineage>
</organism>
<keyword evidence="3" id="KW-0998">Cell outer membrane</keyword>
<evidence type="ECO:0000313" key="5">
    <source>
        <dbReference type="EMBL" id="QIA09349.1"/>
    </source>
</evidence>
<dbReference type="GO" id="GO:0030246">
    <property type="term" value="F:carbohydrate binding"/>
    <property type="evidence" value="ECO:0007669"/>
    <property type="project" value="InterPro"/>
</dbReference>
<name>A0A6C0RGX2_9BACT</name>
<dbReference type="GO" id="GO:0009279">
    <property type="term" value="C:cell outer membrane"/>
    <property type="evidence" value="ECO:0007669"/>
    <property type="project" value="UniProtKB-SubCell"/>
</dbReference>
<dbReference type="KEGG" id="drc:G0Q07_17270"/>
<dbReference type="Proteomes" id="UP000474630">
    <property type="component" value="Chromosome"/>
</dbReference>
<evidence type="ECO:0000256" key="3">
    <source>
        <dbReference type="ARBA" id="ARBA00023237"/>
    </source>
</evidence>
<evidence type="ECO:0000256" key="2">
    <source>
        <dbReference type="ARBA" id="ARBA00023136"/>
    </source>
</evidence>
<comment type="subcellular location">
    <subcellularLocation>
        <location evidence="1">Cell outer membrane</location>
    </subcellularLocation>
</comment>
<feature type="domain" description="Outer membrane protein beta-barrel" evidence="4">
    <location>
        <begin position="400"/>
        <end position="766"/>
    </location>
</feature>
<dbReference type="InterPro" id="IPR041700">
    <property type="entry name" value="OMP_b-brl_3"/>
</dbReference>